<dbReference type="Proteomes" id="UP000823388">
    <property type="component" value="Chromosome 5N"/>
</dbReference>
<feature type="non-terminal residue" evidence="1">
    <location>
        <position position="93"/>
    </location>
</feature>
<evidence type="ECO:0000313" key="1">
    <source>
        <dbReference type="EMBL" id="KAG2588343.1"/>
    </source>
</evidence>
<organism evidence="1 2">
    <name type="scientific">Panicum virgatum</name>
    <name type="common">Blackwell switchgrass</name>
    <dbReference type="NCBI Taxonomy" id="38727"/>
    <lineage>
        <taxon>Eukaryota</taxon>
        <taxon>Viridiplantae</taxon>
        <taxon>Streptophyta</taxon>
        <taxon>Embryophyta</taxon>
        <taxon>Tracheophyta</taxon>
        <taxon>Spermatophyta</taxon>
        <taxon>Magnoliopsida</taxon>
        <taxon>Liliopsida</taxon>
        <taxon>Poales</taxon>
        <taxon>Poaceae</taxon>
        <taxon>PACMAD clade</taxon>
        <taxon>Panicoideae</taxon>
        <taxon>Panicodae</taxon>
        <taxon>Paniceae</taxon>
        <taxon>Panicinae</taxon>
        <taxon>Panicum</taxon>
        <taxon>Panicum sect. Hiantes</taxon>
    </lineage>
</organism>
<comment type="caution">
    <text evidence="1">The sequence shown here is derived from an EMBL/GenBank/DDBJ whole genome shotgun (WGS) entry which is preliminary data.</text>
</comment>
<name>A0A8T0RUV8_PANVG</name>
<sequence>MDPAEVPEGIDPKSGCRIDITVNSYFTVRDARNEYNRDRLGKFTVDSEEYSIIDLEKDIASEFKWGSDQQANFWVLIEGSMTCKLVSDAQFLD</sequence>
<keyword evidence="2" id="KW-1185">Reference proteome</keyword>
<gene>
    <name evidence="1" type="ORF">PVAP13_5NG219624</name>
</gene>
<dbReference type="EMBL" id="CM029046">
    <property type="protein sequence ID" value="KAG2588343.1"/>
    <property type="molecule type" value="Genomic_DNA"/>
</dbReference>
<proteinExistence type="predicted"/>
<dbReference type="AlphaFoldDB" id="A0A8T0RUV8"/>
<evidence type="ECO:0000313" key="2">
    <source>
        <dbReference type="Proteomes" id="UP000823388"/>
    </source>
</evidence>
<protein>
    <submittedName>
        <fullName evidence="1">Uncharacterized protein</fullName>
    </submittedName>
</protein>
<accession>A0A8T0RUV8</accession>
<reference evidence="1" key="1">
    <citation type="submission" date="2020-05" db="EMBL/GenBank/DDBJ databases">
        <title>WGS assembly of Panicum virgatum.</title>
        <authorList>
            <person name="Lovell J.T."/>
            <person name="Jenkins J."/>
            <person name="Shu S."/>
            <person name="Juenger T.E."/>
            <person name="Schmutz J."/>
        </authorList>
    </citation>
    <scope>NUCLEOTIDE SEQUENCE</scope>
    <source>
        <strain evidence="1">AP13</strain>
    </source>
</reference>